<keyword evidence="6" id="KW-0539">Nucleus</keyword>
<feature type="compositionally biased region" description="Polar residues" evidence="8">
    <location>
        <begin position="1476"/>
        <end position="1503"/>
    </location>
</feature>
<dbReference type="PANTHER" id="PTHR46567">
    <property type="entry name" value="MEDIATOR OF RNA POLYMERASE II TRANSCRIPTION SUBUNIT 12"/>
    <property type="match status" value="1"/>
</dbReference>
<dbReference type="OrthoDB" id="20828at2759"/>
<keyword evidence="4" id="KW-0805">Transcription regulation</keyword>
<evidence type="ECO:0000313" key="10">
    <source>
        <dbReference type="EMBL" id="ORX67250.1"/>
    </source>
</evidence>
<evidence type="ECO:0000256" key="1">
    <source>
        <dbReference type="ARBA" id="ARBA00004123"/>
    </source>
</evidence>
<dbReference type="EMBL" id="MCFD01000013">
    <property type="protein sequence ID" value="ORX67250.1"/>
    <property type="molecule type" value="Genomic_DNA"/>
</dbReference>
<keyword evidence="11" id="KW-1185">Reference proteome</keyword>
<evidence type="ECO:0000256" key="4">
    <source>
        <dbReference type="ARBA" id="ARBA00023015"/>
    </source>
</evidence>
<dbReference type="PANTHER" id="PTHR46567:SF1">
    <property type="entry name" value="MEDIATOR OF RNA POLYMERASE II TRANSCRIPTION SUBUNIT 12"/>
    <property type="match status" value="1"/>
</dbReference>
<feature type="compositionally biased region" description="Low complexity" evidence="8">
    <location>
        <begin position="1"/>
        <end position="14"/>
    </location>
</feature>
<comment type="caution">
    <text evidence="10">The sequence shown here is derived from an EMBL/GenBank/DDBJ whole genome shotgun (WGS) entry which is preliminary data.</text>
</comment>
<feature type="region of interest" description="Disordered" evidence="8">
    <location>
        <begin position="1591"/>
        <end position="1617"/>
    </location>
</feature>
<dbReference type="GO" id="GO:0016592">
    <property type="term" value="C:mediator complex"/>
    <property type="evidence" value="ECO:0007669"/>
    <property type="project" value="InterPro"/>
</dbReference>
<evidence type="ECO:0000256" key="7">
    <source>
        <dbReference type="ARBA" id="ARBA00032010"/>
    </source>
</evidence>
<evidence type="ECO:0000256" key="8">
    <source>
        <dbReference type="SAM" id="MobiDB-lite"/>
    </source>
</evidence>
<feature type="compositionally biased region" description="Polar residues" evidence="8">
    <location>
        <begin position="46"/>
        <end position="65"/>
    </location>
</feature>
<sequence>MNSAGGSSQQGTGTRPSLSSTPASGLGRARLERPGWRGGNDIQPLNKYTPTPTSGTVPLHSSQDIGYTDFRPTRPGQSEDILNEHTIRYGYTDVPRVENEFVSQHEMVYDRLMDTRVFQDLQAFAAGVAQRQLARGSVGSLALPRLPNRPVRSDEQREEWLRNLANPRLPLNVLINTMPFGHRGERLLESLKQHRVPLLRAVWAIRLTGVYEMFGQQARTLDHAGLKALEQSYTLQWSKAVTQFLEHTLSAAPTGDHDAAQVKKWSQDWTYSLSLLHVQADQGLMDQRHLVSWLASQFRQLPVDKCMLVLPVIKDYVPEISKSRTPLRKLIQAVAFRVEQAQRYPSLAQFGKTVCGFLVELFEKFPDAFVEPTTWWDGYRTPLYVACDKCDRVDRRRMKQMLAHVDERNAKFSSLAPLTVVTAKDGTGCEVGGSAQILQVLNEITIDIGVSTVFSSVFEGAKAASEVIDAHKIRIICYWAVDSSISSTATQFRTMFGTRLIQLHKEQLPPDTPTSALQSAIVSFLDIFTPPDPHADNERYVWRVCLLLERLSYANCFSVPKYLQLLTARGDFFGANVTTVKSQRHLAYAKGLAVGSPADDEQRQMLLYGFDMDLERAAQNESDGAVCASLRREISRILPFLVAYTCATPLRAKANGKEPTIDAALAMWWRGSGPSSSILDPQNLPTPEQLAGVSLSAPSSRASCVKDWISPLSDHISDESLLGQDISAECLGLLSKSSRNILDMVVHQRLMPIVYDFVVKDIKVGVDNWRVITQPGTSLLNARQTAAIIRVLSVSGMFAHMLDFLLWLISHSKATPVLATVHTALVRFTDAWRLLGRLTEAAIAVGNIYTENSSSSSVDLESFKTLSYWSTVDPADTQISALAQKAHSDHDAYVDMQTQSLLLPSHAAGPVHTDKELMQLAQRVVSERQRENAQSSDETDWTVTQCFDKLSRWAASQMAKSDFGSPPGLQPNGVISSPVMGSKSRSAKLESENALMECFLDLAAQYVGWFSDNSGLLVTPHTTSQLLLTALSTAINAWPIARNSAAAHVAVPVSSTAGGSPAVQPTESPSPSPLFAVADIDRAMLVTSAWVTKLLASGCLRISYLVPWLIEELRSDVLQTPAAKYACLAGIVNTLSVSPDQIILHRPPLVRADSRAGSLQTSAQHPAHRLTDRLIIDSCWDSTLIANKVSRIQTVELVFTCASTGGQLRDSGMPQLETILVHAATELAQSVWVQMFIDFIPLSQQDASSKTVRGQHYNMLEIYRANIEVQIRSPAVSLPVKRAVLRSLLTLCEGNDPASEGFSAMTTPEVALRLRETLNRFWFGPAARGKATPAAFKCATILNSLMLFSATALQETEATTDAFAVAAGAATMASAAHSASEPANALQDIDTLSQTLGRGSGQVQFVTNPTTFLASCVLEAVFSWGTPGRDAKNMDSKRYASLAEVLSTLDPTTLLQQTEACWATLFRLNTPLLRATSDQTGPHSSEGSPIQRSRSNQQDQSPSAKAALAIIRSVQQSVPTLTSPDAFGDIDGQLMLTLATHAEKQGSRKEGAPVDSAFAPGTLLSSVRAIACGLIGQLQAISAHASSDVASTLHQRQVPPSRLTTPPAQPQDTEKLQPVDPQRLCLAIRWRLQALQPMCGLMRAHPEEFAADEWLMTLVTLCLSPLCQSAANGRDSRFLPGITAAMRKRSLVLLRRVAPLPSPAHTPGLDNPWIWVEALEFTPLSNLSPATPINMGLEGMTPFTLRGALEAEEAKKGVKRPADAANRMQFLDNPYYPKQPAFMAPLADTPIPWQTRLVWRNQCQQAFGENGA</sequence>
<comment type="similarity">
    <text evidence="2">Belongs to the Mediator complex subunit 12 family.</text>
</comment>
<feature type="region of interest" description="Disordered" evidence="8">
    <location>
        <begin position="1"/>
        <end position="78"/>
    </location>
</feature>
<name>A0A1Y1W163_9FUNG</name>
<dbReference type="Proteomes" id="UP000193922">
    <property type="component" value="Unassembled WGS sequence"/>
</dbReference>
<evidence type="ECO:0000256" key="3">
    <source>
        <dbReference type="ARBA" id="ARBA00019622"/>
    </source>
</evidence>
<dbReference type="GO" id="GO:0006357">
    <property type="term" value="P:regulation of transcription by RNA polymerase II"/>
    <property type="evidence" value="ECO:0007669"/>
    <property type="project" value="InterPro"/>
</dbReference>
<evidence type="ECO:0000256" key="6">
    <source>
        <dbReference type="ARBA" id="ARBA00023242"/>
    </source>
</evidence>
<keyword evidence="5" id="KW-0804">Transcription</keyword>
<evidence type="ECO:0000256" key="5">
    <source>
        <dbReference type="ARBA" id="ARBA00023163"/>
    </source>
</evidence>
<comment type="subcellular location">
    <subcellularLocation>
        <location evidence="1">Nucleus</location>
    </subcellularLocation>
</comment>
<dbReference type="RefSeq" id="XP_040741172.1">
    <property type="nucleotide sequence ID" value="XM_040891467.1"/>
</dbReference>
<protein>
    <recommendedName>
        <fullName evidence="3">Mediator of RNA polymerase II transcription subunit 12</fullName>
    </recommendedName>
    <alternativeName>
        <fullName evidence="7">Mediator complex subunit 12</fullName>
    </alternativeName>
</protein>
<evidence type="ECO:0000313" key="11">
    <source>
        <dbReference type="Proteomes" id="UP000193922"/>
    </source>
</evidence>
<dbReference type="SMART" id="SM01281">
    <property type="entry name" value="Med12"/>
    <property type="match status" value="1"/>
</dbReference>
<evidence type="ECO:0000259" key="9">
    <source>
        <dbReference type="SMART" id="SM01281"/>
    </source>
</evidence>
<organism evidence="10 11">
    <name type="scientific">Linderina pennispora</name>
    <dbReference type="NCBI Taxonomy" id="61395"/>
    <lineage>
        <taxon>Eukaryota</taxon>
        <taxon>Fungi</taxon>
        <taxon>Fungi incertae sedis</taxon>
        <taxon>Zoopagomycota</taxon>
        <taxon>Kickxellomycotina</taxon>
        <taxon>Kickxellomycetes</taxon>
        <taxon>Kickxellales</taxon>
        <taxon>Kickxellaceae</taxon>
        <taxon>Linderina</taxon>
    </lineage>
</organism>
<dbReference type="STRING" id="61395.A0A1Y1W163"/>
<dbReference type="Pfam" id="PF09497">
    <property type="entry name" value="Med12"/>
    <property type="match status" value="1"/>
</dbReference>
<evidence type="ECO:0000256" key="2">
    <source>
        <dbReference type="ARBA" id="ARBA00010289"/>
    </source>
</evidence>
<reference evidence="10 11" key="1">
    <citation type="submission" date="2016-07" db="EMBL/GenBank/DDBJ databases">
        <title>Pervasive Adenine N6-methylation of Active Genes in Fungi.</title>
        <authorList>
            <consortium name="DOE Joint Genome Institute"/>
            <person name="Mondo S.J."/>
            <person name="Dannebaum R.O."/>
            <person name="Kuo R.C."/>
            <person name="Labutti K."/>
            <person name="Haridas S."/>
            <person name="Kuo A."/>
            <person name="Salamov A."/>
            <person name="Ahrendt S.R."/>
            <person name="Lipzen A."/>
            <person name="Sullivan W."/>
            <person name="Andreopoulos W.B."/>
            <person name="Clum A."/>
            <person name="Lindquist E."/>
            <person name="Daum C."/>
            <person name="Ramamoorthy G.K."/>
            <person name="Gryganskyi A."/>
            <person name="Culley D."/>
            <person name="Magnuson J.K."/>
            <person name="James T.Y."/>
            <person name="O'Malley M.A."/>
            <person name="Stajich J.E."/>
            <person name="Spatafora J.W."/>
            <person name="Visel A."/>
            <person name="Grigoriev I.V."/>
        </authorList>
    </citation>
    <scope>NUCLEOTIDE SEQUENCE [LARGE SCALE GENOMIC DNA]</scope>
    <source>
        <strain evidence="10 11">ATCC 12442</strain>
    </source>
</reference>
<gene>
    <name evidence="10" type="ORF">DL89DRAFT_324601</name>
</gene>
<dbReference type="InterPro" id="IPR019035">
    <property type="entry name" value="Mediator_Med12"/>
</dbReference>
<feature type="region of interest" description="Disordered" evidence="8">
    <location>
        <begin position="1475"/>
        <end position="1505"/>
    </location>
</feature>
<dbReference type="GeneID" id="63808115"/>
<feature type="domain" description="Mediator complex subunit Med12" evidence="9">
    <location>
        <begin position="143"/>
        <end position="206"/>
    </location>
</feature>
<proteinExistence type="inferred from homology"/>
<accession>A0A1Y1W163</accession>
<dbReference type="GO" id="GO:0003712">
    <property type="term" value="F:transcription coregulator activity"/>
    <property type="evidence" value="ECO:0007669"/>
    <property type="project" value="InterPro"/>
</dbReference>